<accession>A0A5H2PPB5</accession>
<protein>
    <submittedName>
        <fullName evidence="1">Uncharacterized protein</fullName>
    </submittedName>
</protein>
<proteinExistence type="predicted"/>
<gene>
    <name evidence="1" type="ORF">C2L97_13400</name>
</gene>
<evidence type="ECO:0000313" key="1">
    <source>
        <dbReference type="EMBL" id="AYB56926.1"/>
    </source>
</evidence>
<name>A0A5H2PPB5_RALSL</name>
<dbReference type="AlphaFoldDB" id="A0A5H2PPB5"/>
<reference evidence="1" key="1">
    <citation type="submission" date="2018-01" db="EMBL/GenBank/DDBJ databases">
        <title>Complete Genome Sequence of three strains from Ralstonia solanacearum ecotype Moko sequevar IIA-53 from Brazil.</title>
        <authorList>
            <person name="Silva J.R."/>
            <person name="Albuquerque G.M.R."/>
            <person name="Pais A.K.L."/>
            <person name="Silva A.M.F."/>
            <person name="Boiteux M.E.N.F."/>
            <person name="Souza E.B."/>
            <person name="Mariano R.L.R."/>
        </authorList>
    </citation>
    <scope>NUCLEOTIDE SEQUENCE [LARGE SCALE GENOMIC DNA]</scope>
    <source>
        <strain evidence="1">SFC</strain>
    </source>
</reference>
<dbReference type="GeneID" id="61363367"/>
<sequence length="66" mass="7509">MTLRSLVDALLGRMQQEPSAAPAQQVAVASRLSQQFELPAQWVLQQEHERIAIFRNEVVDCRGRYA</sequence>
<dbReference type="EMBL" id="CP026092">
    <property type="protein sequence ID" value="AYB56926.1"/>
    <property type="molecule type" value="Genomic_DNA"/>
</dbReference>
<organism evidence="1">
    <name type="scientific">Ralstonia solanacearum</name>
    <name type="common">Pseudomonas solanacearum</name>
    <dbReference type="NCBI Taxonomy" id="305"/>
    <lineage>
        <taxon>Bacteria</taxon>
        <taxon>Pseudomonadati</taxon>
        <taxon>Pseudomonadota</taxon>
        <taxon>Betaproteobacteria</taxon>
        <taxon>Burkholderiales</taxon>
        <taxon>Burkholderiaceae</taxon>
        <taxon>Ralstonia</taxon>
        <taxon>Ralstonia solanacearum species complex</taxon>
    </lineage>
</organism>
<dbReference type="RefSeq" id="WP_014617803.1">
    <property type="nucleotide sequence ID" value="NZ_CDLS01000001.1"/>
</dbReference>